<evidence type="ECO:0000256" key="2">
    <source>
        <dbReference type="SAM" id="Phobius"/>
    </source>
</evidence>
<reference evidence="3 4" key="1">
    <citation type="journal article" date="2016" name="Nat. Commun.">
        <title>Thousands of microbial genomes shed light on interconnected biogeochemical processes in an aquifer system.</title>
        <authorList>
            <person name="Anantharaman K."/>
            <person name="Brown C.T."/>
            <person name="Hug L.A."/>
            <person name="Sharon I."/>
            <person name="Castelle C.J."/>
            <person name="Probst A.J."/>
            <person name="Thomas B.C."/>
            <person name="Singh A."/>
            <person name="Wilkins M.J."/>
            <person name="Karaoz U."/>
            <person name="Brodie E.L."/>
            <person name="Williams K.H."/>
            <person name="Hubbard S.S."/>
            <person name="Banfield J.F."/>
        </authorList>
    </citation>
    <scope>NUCLEOTIDE SEQUENCE [LARGE SCALE GENOMIC DNA]</scope>
</reference>
<name>A0A1G2DVC3_9BACT</name>
<feature type="transmembrane region" description="Helical" evidence="2">
    <location>
        <begin position="166"/>
        <end position="186"/>
    </location>
</feature>
<comment type="caution">
    <text evidence="3">The sequence shown here is derived from an EMBL/GenBank/DDBJ whole genome shotgun (WGS) entry which is preliminary data.</text>
</comment>
<evidence type="ECO:0000313" key="4">
    <source>
        <dbReference type="Proteomes" id="UP000176752"/>
    </source>
</evidence>
<dbReference type="EMBL" id="MHLV01000019">
    <property type="protein sequence ID" value="OGZ17614.1"/>
    <property type="molecule type" value="Genomic_DNA"/>
</dbReference>
<protein>
    <submittedName>
        <fullName evidence="3">Uncharacterized protein</fullName>
    </submittedName>
</protein>
<organism evidence="3 4">
    <name type="scientific">Candidatus Nealsonbacteria bacterium RBG_13_36_15</name>
    <dbReference type="NCBI Taxonomy" id="1801660"/>
    <lineage>
        <taxon>Bacteria</taxon>
        <taxon>Candidatus Nealsoniibacteriota</taxon>
    </lineage>
</organism>
<keyword evidence="2" id="KW-0812">Transmembrane</keyword>
<gene>
    <name evidence="3" type="ORF">A2Z78_00470</name>
</gene>
<dbReference type="AlphaFoldDB" id="A0A1G2DVC3"/>
<sequence>MVKIFLEKEEALKRYSQMINVRFPAITAFLLVALILRLFLNTPFPNVLFLLISLMAISTIIYDLFFRKIREPKTSQIINGYFGYMLFDLIILTMTIYILGGIIWIGFIFYGLYIYIGFLLFPRSYSIFYIFYCSFLYTLLVIIQYLEVFPEQIIFSLEERIPQNLSYVLATWTGSVVFILVLGYYGDVFYKILQGKIEELQKVKILLEEARMSLGIRVRARTRELWEERRGLEKKVQERTGELEEERKNLDKRISELEKFHKVAVGRELKMRELKRENKEFKEKISKKLLNK</sequence>
<evidence type="ECO:0000313" key="3">
    <source>
        <dbReference type="EMBL" id="OGZ17614.1"/>
    </source>
</evidence>
<feature type="transmembrane region" description="Helical" evidence="2">
    <location>
        <begin position="128"/>
        <end position="146"/>
    </location>
</feature>
<feature type="coiled-coil region" evidence="1">
    <location>
        <begin position="190"/>
        <end position="291"/>
    </location>
</feature>
<dbReference type="Proteomes" id="UP000176752">
    <property type="component" value="Unassembled WGS sequence"/>
</dbReference>
<feature type="transmembrane region" description="Helical" evidence="2">
    <location>
        <begin position="46"/>
        <end position="65"/>
    </location>
</feature>
<keyword evidence="2" id="KW-0472">Membrane</keyword>
<accession>A0A1G2DVC3</accession>
<keyword evidence="2" id="KW-1133">Transmembrane helix</keyword>
<feature type="transmembrane region" description="Helical" evidence="2">
    <location>
        <begin position="21"/>
        <end position="40"/>
    </location>
</feature>
<feature type="transmembrane region" description="Helical" evidence="2">
    <location>
        <begin position="77"/>
        <end position="96"/>
    </location>
</feature>
<dbReference type="STRING" id="1801660.A2Z78_00470"/>
<proteinExistence type="predicted"/>
<feature type="transmembrane region" description="Helical" evidence="2">
    <location>
        <begin position="102"/>
        <end position="121"/>
    </location>
</feature>
<evidence type="ECO:0000256" key="1">
    <source>
        <dbReference type="SAM" id="Coils"/>
    </source>
</evidence>
<keyword evidence="1" id="KW-0175">Coiled coil</keyword>